<dbReference type="InterPro" id="IPR050951">
    <property type="entry name" value="Retrovirus_Pol_polyprotein"/>
</dbReference>
<dbReference type="PANTHER" id="PTHR37984:SF7">
    <property type="entry name" value="INTEGRASE CATALYTIC DOMAIN-CONTAINING PROTEIN"/>
    <property type="match status" value="1"/>
</dbReference>
<comment type="caution">
    <text evidence="2">The sequence shown here is derived from an EMBL/GenBank/DDBJ whole genome shotgun (WGS) entry which is preliminary data.</text>
</comment>
<keyword evidence="3" id="KW-1185">Reference proteome</keyword>
<feature type="domain" description="Integrase catalytic" evidence="1">
    <location>
        <begin position="1"/>
        <end position="108"/>
    </location>
</feature>
<dbReference type="InterPro" id="IPR012337">
    <property type="entry name" value="RNaseH-like_sf"/>
</dbReference>
<dbReference type="GO" id="GO:0003676">
    <property type="term" value="F:nucleic acid binding"/>
    <property type="evidence" value="ECO:0007669"/>
    <property type="project" value="InterPro"/>
</dbReference>
<reference evidence="2 3" key="1">
    <citation type="journal article" date="2019" name="Sci. Rep.">
        <title>Orb-weaving spider Araneus ventricosus genome elucidates the spidroin gene catalogue.</title>
        <authorList>
            <person name="Kono N."/>
            <person name="Nakamura H."/>
            <person name="Ohtoshi R."/>
            <person name="Moran D.A.P."/>
            <person name="Shinohara A."/>
            <person name="Yoshida Y."/>
            <person name="Fujiwara M."/>
            <person name="Mori M."/>
            <person name="Tomita M."/>
            <person name="Arakawa K."/>
        </authorList>
    </citation>
    <scope>NUCLEOTIDE SEQUENCE [LARGE SCALE GENOMIC DNA]</scope>
</reference>
<evidence type="ECO:0000313" key="2">
    <source>
        <dbReference type="EMBL" id="GBM12302.1"/>
    </source>
</evidence>
<dbReference type="PROSITE" id="PS50994">
    <property type="entry name" value="INTEGRASE"/>
    <property type="match status" value="1"/>
</dbReference>
<dbReference type="Proteomes" id="UP000499080">
    <property type="component" value="Unassembled WGS sequence"/>
</dbReference>
<evidence type="ECO:0000259" key="1">
    <source>
        <dbReference type="PROSITE" id="PS50994"/>
    </source>
</evidence>
<dbReference type="Gene3D" id="3.30.420.10">
    <property type="entry name" value="Ribonuclease H-like superfamily/Ribonuclease H"/>
    <property type="match status" value="1"/>
</dbReference>
<dbReference type="InterPro" id="IPR001584">
    <property type="entry name" value="Integrase_cat-core"/>
</dbReference>
<sequence>MQGISLKLISVGEPPFHSRDSDNFSKTWKFKHVNVSAKYPKSNGKVERTIQNVKQILRKALTDSKDSYLALSLCRTTPVLGSIYSPGEALMNLKLSTILPSLSILKGVKTRLITTIRKSIEIVVLCLNLIEELCPNYNREVLRS</sequence>
<name>A0A4Y2D6A0_ARAVE</name>
<accession>A0A4Y2D6A0</accession>
<dbReference type="InterPro" id="IPR036397">
    <property type="entry name" value="RNaseH_sf"/>
</dbReference>
<gene>
    <name evidence="2" type="ORF">AVEN_155301_1</name>
</gene>
<protein>
    <recommendedName>
        <fullName evidence="1">Integrase catalytic domain-containing protein</fullName>
    </recommendedName>
</protein>
<dbReference type="OrthoDB" id="8042009at2759"/>
<dbReference type="EMBL" id="BGPR01000311">
    <property type="protein sequence ID" value="GBM12302.1"/>
    <property type="molecule type" value="Genomic_DNA"/>
</dbReference>
<dbReference type="AlphaFoldDB" id="A0A4Y2D6A0"/>
<dbReference type="PANTHER" id="PTHR37984">
    <property type="entry name" value="PROTEIN CBG26694"/>
    <property type="match status" value="1"/>
</dbReference>
<dbReference type="SUPFAM" id="SSF53098">
    <property type="entry name" value="Ribonuclease H-like"/>
    <property type="match status" value="1"/>
</dbReference>
<proteinExistence type="predicted"/>
<evidence type="ECO:0000313" key="3">
    <source>
        <dbReference type="Proteomes" id="UP000499080"/>
    </source>
</evidence>
<organism evidence="2 3">
    <name type="scientific">Araneus ventricosus</name>
    <name type="common">Orbweaver spider</name>
    <name type="synonym">Epeira ventricosa</name>
    <dbReference type="NCBI Taxonomy" id="182803"/>
    <lineage>
        <taxon>Eukaryota</taxon>
        <taxon>Metazoa</taxon>
        <taxon>Ecdysozoa</taxon>
        <taxon>Arthropoda</taxon>
        <taxon>Chelicerata</taxon>
        <taxon>Arachnida</taxon>
        <taxon>Araneae</taxon>
        <taxon>Araneomorphae</taxon>
        <taxon>Entelegynae</taxon>
        <taxon>Araneoidea</taxon>
        <taxon>Araneidae</taxon>
        <taxon>Araneus</taxon>
    </lineage>
</organism>
<dbReference type="GO" id="GO:0015074">
    <property type="term" value="P:DNA integration"/>
    <property type="evidence" value="ECO:0007669"/>
    <property type="project" value="InterPro"/>
</dbReference>